<name>A0A6J5LTP9_9CAUD</name>
<evidence type="ECO:0000313" key="1">
    <source>
        <dbReference type="EMBL" id="CAB4137805.1"/>
    </source>
</evidence>
<dbReference type="EMBL" id="LR796341">
    <property type="protein sequence ID" value="CAB4137805.1"/>
    <property type="molecule type" value="Genomic_DNA"/>
</dbReference>
<sequence length="60" mass="7020">MRIKQLGKLWTAKVRINQPNYVGYVDAQVWAPNAQTARTMLKQQYQIQDHHVGSVKEIRL</sequence>
<gene>
    <name evidence="1" type="ORF">UFOVP328_90</name>
</gene>
<proteinExistence type="predicted"/>
<accession>A0A6J5LTP9</accession>
<protein>
    <submittedName>
        <fullName evidence="1">Uncharacterized protein</fullName>
    </submittedName>
</protein>
<reference evidence="1" key="1">
    <citation type="submission" date="2020-04" db="EMBL/GenBank/DDBJ databases">
        <authorList>
            <person name="Chiriac C."/>
            <person name="Salcher M."/>
            <person name="Ghai R."/>
            <person name="Kavagutti S V."/>
        </authorList>
    </citation>
    <scope>NUCLEOTIDE SEQUENCE</scope>
</reference>
<organism evidence="1">
    <name type="scientific">uncultured Caudovirales phage</name>
    <dbReference type="NCBI Taxonomy" id="2100421"/>
    <lineage>
        <taxon>Viruses</taxon>
        <taxon>Duplodnaviria</taxon>
        <taxon>Heunggongvirae</taxon>
        <taxon>Uroviricota</taxon>
        <taxon>Caudoviricetes</taxon>
        <taxon>Peduoviridae</taxon>
        <taxon>Maltschvirus</taxon>
        <taxon>Maltschvirus maltsch</taxon>
    </lineage>
</organism>